<keyword evidence="4 8" id="KW-0106">Calcium</keyword>
<feature type="domain" description="Cadherin" evidence="12">
    <location>
        <begin position="605"/>
        <end position="762"/>
    </location>
</feature>
<evidence type="ECO:0000256" key="2">
    <source>
        <dbReference type="ARBA" id="ARBA00022692"/>
    </source>
</evidence>
<comment type="caution">
    <text evidence="13">The sequence shown here is derived from an EMBL/GenBank/DDBJ whole genome shotgun (WGS) entry which is preliminary data.</text>
</comment>
<dbReference type="PANTHER" id="PTHR24028">
    <property type="entry name" value="CADHERIN-87A"/>
    <property type="match status" value="1"/>
</dbReference>
<evidence type="ECO:0000256" key="4">
    <source>
        <dbReference type="ARBA" id="ARBA00022837"/>
    </source>
</evidence>
<feature type="signal peptide" evidence="11">
    <location>
        <begin position="1"/>
        <end position="20"/>
    </location>
</feature>
<dbReference type="Pfam" id="PF00028">
    <property type="entry name" value="Cadherin"/>
    <property type="match status" value="3"/>
</dbReference>
<dbReference type="GO" id="GO:0005509">
    <property type="term" value="F:calcium ion binding"/>
    <property type="evidence" value="ECO:0007669"/>
    <property type="project" value="UniProtKB-UniRule"/>
</dbReference>
<dbReference type="OrthoDB" id="6252479at2759"/>
<dbReference type="SMART" id="SM00112">
    <property type="entry name" value="CA"/>
    <property type="match status" value="5"/>
</dbReference>
<evidence type="ECO:0000313" key="13">
    <source>
        <dbReference type="EMBL" id="KAF8567037.1"/>
    </source>
</evidence>
<name>A0A8T0DJX5_9TREM</name>
<protein>
    <recommendedName>
        <fullName evidence="12">Cadherin domain-containing protein</fullName>
    </recommendedName>
</protein>
<dbReference type="PROSITE" id="PS00232">
    <property type="entry name" value="CADHERIN_1"/>
    <property type="match status" value="4"/>
</dbReference>
<dbReference type="PANTHER" id="PTHR24028:SF146">
    <property type="entry name" value="CADHERIN 96CB, ISOFORM D-RELATED"/>
    <property type="match status" value="1"/>
</dbReference>
<evidence type="ECO:0000256" key="9">
    <source>
        <dbReference type="SAM" id="MobiDB-lite"/>
    </source>
</evidence>
<evidence type="ECO:0000256" key="10">
    <source>
        <dbReference type="SAM" id="Phobius"/>
    </source>
</evidence>
<feature type="domain" description="Cadherin" evidence="12">
    <location>
        <begin position="500"/>
        <end position="591"/>
    </location>
</feature>
<feature type="chain" id="PRO_5035779932" description="Cadherin domain-containing protein" evidence="11">
    <location>
        <begin position="21"/>
        <end position="1120"/>
    </location>
</feature>
<gene>
    <name evidence="13" type="ORF">P879_09132</name>
</gene>
<feature type="region of interest" description="Disordered" evidence="9">
    <location>
        <begin position="740"/>
        <end position="762"/>
    </location>
</feature>
<evidence type="ECO:0000259" key="12">
    <source>
        <dbReference type="PROSITE" id="PS50268"/>
    </source>
</evidence>
<dbReference type="Gene3D" id="2.60.40.60">
    <property type="entry name" value="Cadherins"/>
    <property type="match status" value="5"/>
</dbReference>
<keyword evidence="6 10" id="KW-0472">Membrane</keyword>
<dbReference type="CDD" id="cd11304">
    <property type="entry name" value="Cadherin_repeat"/>
    <property type="match status" value="4"/>
</dbReference>
<evidence type="ECO:0000256" key="11">
    <source>
        <dbReference type="SAM" id="SignalP"/>
    </source>
</evidence>
<reference evidence="13 14" key="1">
    <citation type="submission" date="2019-07" db="EMBL/GenBank/DDBJ databases">
        <title>Annotation for the trematode Paragonimus westermani.</title>
        <authorList>
            <person name="Choi Y.-J."/>
        </authorList>
    </citation>
    <scope>NUCLEOTIDE SEQUENCE [LARGE SCALE GENOMIC DNA]</scope>
    <source>
        <strain evidence="13">180907_Pwestermani</strain>
    </source>
</reference>
<keyword evidence="7" id="KW-0325">Glycoprotein</keyword>
<dbReference type="PRINTS" id="PR00205">
    <property type="entry name" value="CADHERIN"/>
</dbReference>
<keyword evidence="14" id="KW-1185">Reference proteome</keyword>
<dbReference type="GO" id="GO:0005886">
    <property type="term" value="C:plasma membrane"/>
    <property type="evidence" value="ECO:0007669"/>
    <property type="project" value="InterPro"/>
</dbReference>
<evidence type="ECO:0000256" key="1">
    <source>
        <dbReference type="ARBA" id="ARBA00004167"/>
    </source>
</evidence>
<feature type="transmembrane region" description="Helical" evidence="10">
    <location>
        <begin position="1082"/>
        <end position="1104"/>
    </location>
</feature>
<dbReference type="SUPFAM" id="SSF49313">
    <property type="entry name" value="Cadherin-like"/>
    <property type="match status" value="5"/>
</dbReference>
<proteinExistence type="predicted"/>
<keyword evidence="11" id="KW-0732">Signal</keyword>
<accession>A0A8T0DJX5</accession>
<evidence type="ECO:0000256" key="8">
    <source>
        <dbReference type="PROSITE-ProRule" id="PRU00043"/>
    </source>
</evidence>
<dbReference type="InterPro" id="IPR015919">
    <property type="entry name" value="Cadherin-like_sf"/>
</dbReference>
<evidence type="ECO:0000313" key="14">
    <source>
        <dbReference type="Proteomes" id="UP000699462"/>
    </source>
</evidence>
<feature type="domain" description="Cadherin" evidence="12">
    <location>
        <begin position="207"/>
        <end position="348"/>
    </location>
</feature>
<dbReference type="InterPro" id="IPR002126">
    <property type="entry name" value="Cadherin-like_dom"/>
</dbReference>
<organism evidence="13 14">
    <name type="scientific">Paragonimus westermani</name>
    <dbReference type="NCBI Taxonomy" id="34504"/>
    <lineage>
        <taxon>Eukaryota</taxon>
        <taxon>Metazoa</taxon>
        <taxon>Spiralia</taxon>
        <taxon>Lophotrochozoa</taxon>
        <taxon>Platyhelminthes</taxon>
        <taxon>Trematoda</taxon>
        <taxon>Digenea</taxon>
        <taxon>Plagiorchiida</taxon>
        <taxon>Troglotremata</taxon>
        <taxon>Troglotrematidae</taxon>
        <taxon>Paragonimus</taxon>
    </lineage>
</organism>
<evidence type="ECO:0000256" key="5">
    <source>
        <dbReference type="ARBA" id="ARBA00022989"/>
    </source>
</evidence>
<dbReference type="InterPro" id="IPR050174">
    <property type="entry name" value="Protocadherin/Cadherin-CA"/>
</dbReference>
<dbReference type="Proteomes" id="UP000699462">
    <property type="component" value="Unassembled WGS sequence"/>
</dbReference>
<dbReference type="InterPro" id="IPR020894">
    <property type="entry name" value="Cadherin_CS"/>
</dbReference>
<dbReference type="GO" id="GO:0007156">
    <property type="term" value="P:homophilic cell adhesion via plasma membrane adhesion molecules"/>
    <property type="evidence" value="ECO:0007669"/>
    <property type="project" value="InterPro"/>
</dbReference>
<keyword evidence="3" id="KW-0677">Repeat</keyword>
<evidence type="ECO:0000256" key="3">
    <source>
        <dbReference type="ARBA" id="ARBA00022737"/>
    </source>
</evidence>
<dbReference type="EMBL" id="JTDF01004276">
    <property type="protein sequence ID" value="KAF8567037.1"/>
    <property type="molecule type" value="Genomic_DNA"/>
</dbReference>
<evidence type="ECO:0000256" key="7">
    <source>
        <dbReference type="ARBA" id="ARBA00023180"/>
    </source>
</evidence>
<keyword evidence="2 10" id="KW-0812">Transmembrane</keyword>
<sequence>MIIVLFSILLRACLLRVTLSCQSIATIQLLEFDPVLAQSAASTIRPNAWTSVTSNSFSANLTQLFLDQLHIEQHELLDKVYFADVEQSRPFLIRRQQSLSTDSDHSVTPVWYQLTTVLPLDRETICNARHYPERLEIARSCCPLTTDHPADVALTISNYPCCVFLGITVANKGTHFLRIDIIDVNDHSPRFTSKQNFELTQMLKQEPTEKFVIGIMENIAAGAWIQLPVAVDEDEALNGAIRYSIKTDDESKNWTKYFRLLNNLKTSPPVSIVKPISRTTENAHYPTNLNIAHYDGPGLLLLQPLDRETTSDFTMTLVATDLGQPTQRSGMIHLQISVLDENDNPPVFEKNDYYAEVNENEAGITLLYGCANDSDADNNGRVTYHMQPSASPNAVGLEFLRTHIQLIPSSNSVAIRISQPLDFEKQPQFEFALLAVDQGRSALSATANVHVTVRNVNDQAPVIRFYLHGEPLDKDYARLIISEHLTVNGTHFQEQLLCHVHVVDNDSNMSEVECNVESVDRKFMLREVSVNQLVQRKKIYELLSVIHLDRETAARHLIIVRCQDGLLPNRLVSHKQLQLILSDVNDNDPQFEQDHYHGYVYENAANAIITLNTFDSKPQQTIVKNALHATDRDAGQNALIHYVIIPWTGHDQLKKRIRGNIPQNYTDYGTVPMTTGVKVSGPVNETIVEAPSNNLYPHFKKDFEKFYVDSISGQIRTRSALDCEQQRLYRFTVQAIDQSVPPETRRTATTQVRDENDNPPVIGQRHYSFKISEAQPRHSRVGQINSTDADISPENRLTVYALRDNAKTNASEFLFIEAHTGIIRTRKVIDRERIQQISFVVVAQNEKPKFTSNINDVTPGGIRKDHVFYDEASVSVEITDENDNAPVMLARGQDPQLASGDVSPAVVDLTFKRTAEENMSPCMEFPFYFADADDEANGATEVTLETNPYFEFRLENTLLCRINANSLPLGQINLFVVLQDRPIDISKRLKRRYTVRVHVVQERVAESATNLVRPGQESIPHELPYGRHLLKSFVDKPTEKHIESEDFIKRPQWRLKNAPDKLISDGKLITENPSHANTSVTIVAILVTVSAVLCLLLLCVVFVLRRIAIHDDRQRQGKTK</sequence>
<evidence type="ECO:0000256" key="6">
    <source>
        <dbReference type="ARBA" id="ARBA00023136"/>
    </source>
</evidence>
<feature type="domain" description="Cadherin" evidence="12">
    <location>
        <begin position="349"/>
        <end position="463"/>
    </location>
</feature>
<dbReference type="PROSITE" id="PS50268">
    <property type="entry name" value="CADHERIN_2"/>
    <property type="match status" value="5"/>
</dbReference>
<keyword evidence="5 10" id="KW-1133">Transmembrane helix</keyword>
<dbReference type="AlphaFoldDB" id="A0A8T0DJX5"/>
<feature type="domain" description="Cadherin" evidence="12">
    <location>
        <begin position="763"/>
        <end position="888"/>
    </location>
</feature>
<comment type="subcellular location">
    <subcellularLocation>
        <location evidence="1">Membrane</location>
        <topology evidence="1">Single-pass membrane protein</topology>
    </subcellularLocation>
</comment>